<dbReference type="Gene3D" id="3.40.50.2300">
    <property type="match status" value="1"/>
</dbReference>
<feature type="modified residue" description="4-aspartylphosphate" evidence="6">
    <location>
        <position position="60"/>
    </location>
</feature>
<dbReference type="CDD" id="cd00075">
    <property type="entry name" value="HATPase"/>
    <property type="match status" value="1"/>
</dbReference>
<evidence type="ECO:0000259" key="11">
    <source>
        <dbReference type="PROSITE" id="PS50113"/>
    </source>
</evidence>
<dbReference type="PANTHER" id="PTHR43304:SF1">
    <property type="entry name" value="PAC DOMAIN-CONTAINING PROTEIN"/>
    <property type="match status" value="1"/>
</dbReference>
<dbReference type="InterPro" id="IPR036097">
    <property type="entry name" value="HisK_dim/P_sf"/>
</dbReference>
<dbReference type="CDD" id="cd00082">
    <property type="entry name" value="HisKA"/>
    <property type="match status" value="1"/>
</dbReference>
<dbReference type="Gene3D" id="3.30.565.10">
    <property type="entry name" value="Histidine kinase-like ATPase, C-terminal domain"/>
    <property type="match status" value="1"/>
</dbReference>
<dbReference type="InterPro" id="IPR011006">
    <property type="entry name" value="CheY-like_superfamily"/>
</dbReference>
<dbReference type="EC" id="2.7.13.3" evidence="2"/>
<dbReference type="Proteomes" id="UP000653099">
    <property type="component" value="Unassembled WGS sequence"/>
</dbReference>
<dbReference type="InterPro" id="IPR052162">
    <property type="entry name" value="Sensor_kinase/Photoreceptor"/>
</dbReference>
<feature type="domain" description="Response regulatory" evidence="9">
    <location>
        <begin position="9"/>
        <end position="125"/>
    </location>
</feature>
<dbReference type="PROSITE" id="PS50109">
    <property type="entry name" value="HIS_KIN"/>
    <property type="match status" value="1"/>
</dbReference>
<dbReference type="GO" id="GO:0000155">
    <property type="term" value="F:phosphorelay sensor kinase activity"/>
    <property type="evidence" value="ECO:0007669"/>
    <property type="project" value="InterPro"/>
</dbReference>
<dbReference type="PROSITE" id="PS50113">
    <property type="entry name" value="PAC"/>
    <property type="match status" value="3"/>
</dbReference>
<dbReference type="Gene3D" id="3.30.450.20">
    <property type="entry name" value="PAS domain"/>
    <property type="match status" value="3"/>
</dbReference>
<dbReference type="InterPro" id="IPR035965">
    <property type="entry name" value="PAS-like_dom_sf"/>
</dbReference>
<organism evidence="12 13">
    <name type="scientific">Halobellus salinus</name>
    <dbReference type="NCBI Taxonomy" id="931585"/>
    <lineage>
        <taxon>Archaea</taxon>
        <taxon>Methanobacteriati</taxon>
        <taxon>Methanobacteriota</taxon>
        <taxon>Stenosarchaea group</taxon>
        <taxon>Halobacteria</taxon>
        <taxon>Halobacteriales</taxon>
        <taxon>Haloferacaceae</taxon>
        <taxon>Halobellus</taxon>
    </lineage>
</organism>
<feature type="domain" description="Histidine kinase" evidence="8">
    <location>
        <begin position="537"/>
        <end position="725"/>
    </location>
</feature>
<dbReference type="AlphaFoldDB" id="A0A830EE68"/>
<dbReference type="CDD" id="cd00130">
    <property type="entry name" value="PAS"/>
    <property type="match status" value="3"/>
</dbReference>
<dbReference type="PROSITE" id="PS50110">
    <property type="entry name" value="RESPONSE_REGULATORY"/>
    <property type="match status" value="1"/>
</dbReference>
<dbReference type="InterPro" id="IPR003661">
    <property type="entry name" value="HisK_dim/P_dom"/>
</dbReference>
<dbReference type="NCBIfam" id="TIGR00229">
    <property type="entry name" value="sensory_box"/>
    <property type="match status" value="3"/>
</dbReference>
<evidence type="ECO:0000256" key="2">
    <source>
        <dbReference type="ARBA" id="ARBA00012438"/>
    </source>
</evidence>
<evidence type="ECO:0000313" key="13">
    <source>
        <dbReference type="Proteomes" id="UP000653099"/>
    </source>
</evidence>
<feature type="domain" description="PAS" evidence="10">
    <location>
        <begin position="266"/>
        <end position="336"/>
    </location>
</feature>
<sequence length="732" mass="82063">MRTHNGSIRTLYADDDPEFAAVAATFLERENDCFDVVVETGTDAALTRLDGERFDCIVSDYDMPTRNGIEFLQAVRAEYPDLPFILYTGKGSEEIASDAISAGVTDYLQKETGSSQYTVLANRIRNAVDNYRARIELAEREERLTLFFEQSPLCVIEWDEQFNLVRLNDAAADTLGYTQADLLGQSWEQIVPESDRDTVADVVADVLNNRGGYRSVNKNIRKDGDRIICEWHNRVVTDEDGDVVAVFSQFQDITEQKRREQELREEQTLIDRSLDALGDIFYFVDTDGGFRRWNSTLAELTGYSDEEIESMNALEFFEGEHREVISHSIREILAHGSDVTEAEITTADGRQVPHEFRGVRMTDDDGATTGVIGIARDITDRIERERQLERKTEELEQLAAKYELQYHTLFEEAPVMTVLTRSEDGRPVIEDCNSQFVETLGYDADAITGTELSELYTPTPAERPLSVGYTRSADGEFTTEKRELVTHDGEVVETLLRAVPRRTADGDTIGTVAMYINITERESIRRTNERLEEFTSVVSHDLRNPLNVATGRLELAAEECDSTHLTQVEQALDRMEALIDDLLTLAREGREVTDAQPVDLAAMIGGCWENVETNEGALHTTVDRRVRADRSRLKQVFENLFRNSVEHGGADVNVRVGRLDNGFYIEDDGPGIPADKRAEIFEAGYSQSADGTGFGLSIIQRAVNAHGWQIRATDGSDGGARFEITGVEFVSG</sequence>
<dbReference type="SUPFAM" id="SSF47384">
    <property type="entry name" value="Homodimeric domain of signal transducing histidine kinase"/>
    <property type="match status" value="1"/>
</dbReference>
<keyword evidence="7" id="KW-0175">Coiled coil</keyword>
<gene>
    <name evidence="12" type="ORF">GCM10008995_08890</name>
</gene>
<dbReference type="Pfam" id="PF00072">
    <property type="entry name" value="Response_reg"/>
    <property type="match status" value="1"/>
</dbReference>
<protein>
    <recommendedName>
        <fullName evidence="2">histidine kinase</fullName>
        <ecNumber evidence="2">2.7.13.3</ecNumber>
    </recommendedName>
</protein>
<evidence type="ECO:0000259" key="9">
    <source>
        <dbReference type="PROSITE" id="PS50110"/>
    </source>
</evidence>
<dbReference type="RefSeq" id="WP_188786179.1">
    <property type="nucleotide sequence ID" value="NZ_BMOC01000003.1"/>
</dbReference>
<dbReference type="InterPro" id="IPR013656">
    <property type="entry name" value="PAS_4"/>
</dbReference>
<proteinExistence type="predicted"/>
<evidence type="ECO:0000256" key="6">
    <source>
        <dbReference type="PROSITE-ProRule" id="PRU00169"/>
    </source>
</evidence>
<dbReference type="InterPro" id="IPR005467">
    <property type="entry name" value="His_kinase_dom"/>
</dbReference>
<accession>A0A830EE68</accession>
<keyword evidence="13" id="KW-1185">Reference proteome</keyword>
<name>A0A830EE68_9EURY</name>
<dbReference type="InterPro" id="IPR001610">
    <property type="entry name" value="PAC"/>
</dbReference>
<feature type="domain" description="PAS" evidence="10">
    <location>
        <begin position="140"/>
        <end position="210"/>
    </location>
</feature>
<reference evidence="12" key="2">
    <citation type="submission" date="2020-09" db="EMBL/GenBank/DDBJ databases">
        <authorList>
            <person name="Sun Q."/>
            <person name="Ohkuma M."/>
        </authorList>
    </citation>
    <scope>NUCLEOTIDE SEQUENCE</scope>
    <source>
        <strain evidence="12">JCM 14359</strain>
    </source>
</reference>
<evidence type="ECO:0000256" key="4">
    <source>
        <dbReference type="ARBA" id="ARBA00022679"/>
    </source>
</evidence>
<dbReference type="InterPro" id="IPR036890">
    <property type="entry name" value="HATPase_C_sf"/>
</dbReference>
<evidence type="ECO:0000259" key="8">
    <source>
        <dbReference type="PROSITE" id="PS50109"/>
    </source>
</evidence>
<evidence type="ECO:0000256" key="5">
    <source>
        <dbReference type="ARBA" id="ARBA00022777"/>
    </source>
</evidence>
<keyword evidence="5" id="KW-0418">Kinase</keyword>
<dbReference type="EMBL" id="BMOC01000003">
    <property type="protein sequence ID" value="GGJ01237.1"/>
    <property type="molecule type" value="Genomic_DNA"/>
</dbReference>
<evidence type="ECO:0000256" key="3">
    <source>
        <dbReference type="ARBA" id="ARBA00022553"/>
    </source>
</evidence>
<dbReference type="SMART" id="SM00091">
    <property type="entry name" value="PAS"/>
    <property type="match status" value="3"/>
</dbReference>
<dbReference type="SMART" id="SM00387">
    <property type="entry name" value="HATPase_c"/>
    <property type="match status" value="1"/>
</dbReference>
<dbReference type="InterPro" id="IPR000700">
    <property type="entry name" value="PAS-assoc_C"/>
</dbReference>
<comment type="caution">
    <text evidence="12">The sequence shown here is derived from an EMBL/GenBank/DDBJ whole genome shotgun (WGS) entry which is preliminary data.</text>
</comment>
<dbReference type="SMART" id="SM00086">
    <property type="entry name" value="PAC"/>
    <property type="match status" value="3"/>
</dbReference>
<dbReference type="OrthoDB" id="8127at2157"/>
<feature type="domain" description="PAC" evidence="11">
    <location>
        <begin position="338"/>
        <end position="390"/>
    </location>
</feature>
<dbReference type="SUPFAM" id="SSF52172">
    <property type="entry name" value="CheY-like"/>
    <property type="match status" value="1"/>
</dbReference>
<dbReference type="InterPro" id="IPR003594">
    <property type="entry name" value="HATPase_dom"/>
</dbReference>
<dbReference type="SMART" id="SM00388">
    <property type="entry name" value="HisKA"/>
    <property type="match status" value="1"/>
</dbReference>
<dbReference type="PANTHER" id="PTHR43304">
    <property type="entry name" value="PHYTOCHROME-LIKE PROTEIN CPH1"/>
    <property type="match status" value="1"/>
</dbReference>
<comment type="catalytic activity">
    <reaction evidence="1">
        <text>ATP + protein L-histidine = ADP + protein N-phospho-L-histidine.</text>
        <dbReference type="EC" id="2.7.13.3"/>
    </reaction>
</comment>
<dbReference type="Pfam" id="PF08448">
    <property type="entry name" value="PAS_4"/>
    <property type="match status" value="3"/>
</dbReference>
<dbReference type="InterPro" id="IPR001789">
    <property type="entry name" value="Sig_transdc_resp-reg_receiver"/>
</dbReference>
<keyword evidence="4" id="KW-0808">Transferase</keyword>
<reference evidence="12" key="1">
    <citation type="journal article" date="2014" name="Int. J. Syst. Evol. Microbiol.">
        <title>Complete genome sequence of Corynebacterium casei LMG S-19264T (=DSM 44701T), isolated from a smear-ripened cheese.</title>
        <authorList>
            <consortium name="US DOE Joint Genome Institute (JGI-PGF)"/>
            <person name="Walter F."/>
            <person name="Albersmeier A."/>
            <person name="Kalinowski J."/>
            <person name="Ruckert C."/>
        </authorList>
    </citation>
    <scope>NUCLEOTIDE SEQUENCE</scope>
    <source>
        <strain evidence="12">JCM 14359</strain>
    </source>
</reference>
<dbReference type="Gene3D" id="1.10.287.130">
    <property type="match status" value="1"/>
</dbReference>
<evidence type="ECO:0000256" key="7">
    <source>
        <dbReference type="SAM" id="Coils"/>
    </source>
</evidence>
<evidence type="ECO:0000259" key="10">
    <source>
        <dbReference type="PROSITE" id="PS50112"/>
    </source>
</evidence>
<dbReference type="PROSITE" id="PS50112">
    <property type="entry name" value="PAS"/>
    <property type="match status" value="2"/>
</dbReference>
<feature type="domain" description="PAC" evidence="11">
    <location>
        <begin position="213"/>
        <end position="265"/>
    </location>
</feature>
<evidence type="ECO:0000256" key="1">
    <source>
        <dbReference type="ARBA" id="ARBA00000085"/>
    </source>
</evidence>
<evidence type="ECO:0000313" key="12">
    <source>
        <dbReference type="EMBL" id="GGJ01237.1"/>
    </source>
</evidence>
<feature type="coiled-coil region" evidence="7">
    <location>
        <begin position="381"/>
        <end position="412"/>
    </location>
</feature>
<dbReference type="SMART" id="SM00448">
    <property type="entry name" value="REC"/>
    <property type="match status" value="1"/>
</dbReference>
<feature type="domain" description="PAC" evidence="11">
    <location>
        <begin position="478"/>
        <end position="530"/>
    </location>
</feature>
<dbReference type="Pfam" id="PF00512">
    <property type="entry name" value="HisKA"/>
    <property type="match status" value="1"/>
</dbReference>
<keyword evidence="3 6" id="KW-0597">Phosphoprotein</keyword>
<dbReference type="InterPro" id="IPR000014">
    <property type="entry name" value="PAS"/>
</dbReference>
<dbReference type="CDD" id="cd00156">
    <property type="entry name" value="REC"/>
    <property type="match status" value="1"/>
</dbReference>
<dbReference type="Pfam" id="PF02518">
    <property type="entry name" value="HATPase_c"/>
    <property type="match status" value="1"/>
</dbReference>
<dbReference type="SUPFAM" id="SSF55785">
    <property type="entry name" value="PYP-like sensor domain (PAS domain)"/>
    <property type="match status" value="3"/>
</dbReference>
<dbReference type="SUPFAM" id="SSF55874">
    <property type="entry name" value="ATPase domain of HSP90 chaperone/DNA topoisomerase II/histidine kinase"/>
    <property type="match status" value="1"/>
</dbReference>